<feature type="transmembrane region" description="Helical" evidence="1">
    <location>
        <begin position="12"/>
        <end position="37"/>
    </location>
</feature>
<organism evidence="2">
    <name type="scientific">marine sediment metagenome</name>
    <dbReference type="NCBI Taxonomy" id="412755"/>
    <lineage>
        <taxon>unclassified sequences</taxon>
        <taxon>metagenomes</taxon>
        <taxon>ecological metagenomes</taxon>
    </lineage>
</organism>
<keyword evidence="1" id="KW-0812">Transmembrane</keyword>
<name>X0T241_9ZZZZ</name>
<protein>
    <recommendedName>
        <fullName evidence="3">Type 4 fimbrial biogenesis protein PilX N-terminal domain-containing protein</fullName>
    </recommendedName>
</protein>
<reference evidence="2" key="1">
    <citation type="journal article" date="2014" name="Front. Microbiol.">
        <title>High frequency of phylogenetically diverse reductive dehalogenase-homologous genes in deep subseafloor sedimentary metagenomes.</title>
        <authorList>
            <person name="Kawai M."/>
            <person name="Futagami T."/>
            <person name="Toyoda A."/>
            <person name="Takaki Y."/>
            <person name="Nishi S."/>
            <person name="Hori S."/>
            <person name="Arai W."/>
            <person name="Tsubouchi T."/>
            <person name="Morono Y."/>
            <person name="Uchiyama I."/>
            <person name="Ito T."/>
            <person name="Fujiyama A."/>
            <person name="Inagaki F."/>
            <person name="Takami H."/>
        </authorList>
    </citation>
    <scope>NUCLEOTIDE SEQUENCE</scope>
    <source>
        <strain evidence="2">Expedition CK06-06</strain>
    </source>
</reference>
<dbReference type="EMBL" id="BARS01016473">
    <property type="protein sequence ID" value="GAF87523.1"/>
    <property type="molecule type" value="Genomic_DNA"/>
</dbReference>
<proteinExistence type="predicted"/>
<dbReference type="AlphaFoldDB" id="X0T241"/>
<sequence length="128" mass="13808">MKRRNQRAYGLIVVLMVMALVSGSIVVLTQVAGTMVFRTRQMYLEACTRSLQGSARAWAEKNAQAHAEDGQPRTIALDAESFAAPGAGLRITISRSDGKATRVAVESVCGTGRRVLRREAAFALEAGR</sequence>
<keyword evidence="1" id="KW-0472">Membrane</keyword>
<keyword evidence="1" id="KW-1133">Transmembrane helix</keyword>
<evidence type="ECO:0000256" key="1">
    <source>
        <dbReference type="SAM" id="Phobius"/>
    </source>
</evidence>
<accession>X0T241</accession>
<evidence type="ECO:0000313" key="2">
    <source>
        <dbReference type="EMBL" id="GAF87523.1"/>
    </source>
</evidence>
<gene>
    <name evidence="2" type="ORF">S01H1_27105</name>
</gene>
<evidence type="ECO:0008006" key="3">
    <source>
        <dbReference type="Google" id="ProtNLM"/>
    </source>
</evidence>
<comment type="caution">
    <text evidence="2">The sequence shown here is derived from an EMBL/GenBank/DDBJ whole genome shotgun (WGS) entry which is preliminary data.</text>
</comment>